<dbReference type="EMBL" id="CT868363">
    <property type="protein sequence ID" value="CAK80464.1"/>
    <property type="molecule type" value="Genomic_DNA"/>
</dbReference>
<evidence type="ECO:0000313" key="1">
    <source>
        <dbReference type="EMBL" id="CAK80464.1"/>
    </source>
</evidence>
<keyword evidence="2" id="KW-1185">Reference proteome</keyword>
<protein>
    <recommendedName>
        <fullName evidence="3">Transmembrane protein</fullName>
    </recommendedName>
</protein>
<dbReference type="RefSeq" id="XP_001447861.1">
    <property type="nucleotide sequence ID" value="XM_001447824.1"/>
</dbReference>
<proteinExistence type="predicted"/>
<organism evidence="1 2">
    <name type="scientific">Paramecium tetraurelia</name>
    <dbReference type="NCBI Taxonomy" id="5888"/>
    <lineage>
        <taxon>Eukaryota</taxon>
        <taxon>Sar</taxon>
        <taxon>Alveolata</taxon>
        <taxon>Ciliophora</taxon>
        <taxon>Intramacronucleata</taxon>
        <taxon>Oligohymenophorea</taxon>
        <taxon>Peniculida</taxon>
        <taxon>Parameciidae</taxon>
        <taxon>Paramecium</taxon>
    </lineage>
</organism>
<evidence type="ECO:0008006" key="3">
    <source>
        <dbReference type="Google" id="ProtNLM"/>
    </source>
</evidence>
<gene>
    <name evidence="1" type="ORF">GSPATT00015361001</name>
</gene>
<dbReference type="GeneID" id="5033646"/>
<dbReference type="Proteomes" id="UP000000600">
    <property type="component" value="Unassembled WGS sequence"/>
</dbReference>
<name>A0DBP7_PARTE</name>
<dbReference type="InParanoid" id="A0DBP7"/>
<accession>A0DBP7</accession>
<dbReference type="HOGENOM" id="CLU_1258252_0_0_1"/>
<reference evidence="1 2" key="1">
    <citation type="journal article" date="2006" name="Nature">
        <title>Global trends of whole-genome duplications revealed by the ciliate Paramecium tetraurelia.</title>
        <authorList>
            <consortium name="Genoscope"/>
            <person name="Aury J.-M."/>
            <person name="Jaillon O."/>
            <person name="Duret L."/>
            <person name="Noel B."/>
            <person name="Jubin C."/>
            <person name="Porcel B.M."/>
            <person name="Segurens B."/>
            <person name="Daubin V."/>
            <person name="Anthouard V."/>
            <person name="Aiach N."/>
            <person name="Arnaiz O."/>
            <person name="Billaut A."/>
            <person name="Beisson J."/>
            <person name="Blanc I."/>
            <person name="Bouhouche K."/>
            <person name="Camara F."/>
            <person name="Duharcourt S."/>
            <person name="Guigo R."/>
            <person name="Gogendeau D."/>
            <person name="Katinka M."/>
            <person name="Keller A.-M."/>
            <person name="Kissmehl R."/>
            <person name="Klotz C."/>
            <person name="Koll F."/>
            <person name="Le Moue A."/>
            <person name="Lepere C."/>
            <person name="Malinsky S."/>
            <person name="Nowacki M."/>
            <person name="Nowak J.K."/>
            <person name="Plattner H."/>
            <person name="Poulain J."/>
            <person name="Ruiz F."/>
            <person name="Serrano V."/>
            <person name="Zagulski M."/>
            <person name="Dessen P."/>
            <person name="Betermier M."/>
            <person name="Weissenbach J."/>
            <person name="Scarpelli C."/>
            <person name="Schachter V."/>
            <person name="Sperling L."/>
            <person name="Meyer E."/>
            <person name="Cohen J."/>
            <person name="Wincker P."/>
        </authorList>
    </citation>
    <scope>NUCLEOTIDE SEQUENCE [LARGE SCALE GENOMIC DNA]</scope>
    <source>
        <strain evidence="1 2">Stock d4-2</strain>
    </source>
</reference>
<sequence>MIMGLFIMKMIDLIKVQGILKQESIYIDVKRQYNSFSKSISKHFIYFQMKNVFRNIYQSRKTTQILIYEFLNVRNVDLLNRISNGRPLIENYQLQIYNNNTFYSNQLTCFNNKSALIYKIKLIVISHDYIVIQIEFRQRRETIIKLVRFTIYSWNVIEIGVLRIIQVKQRFLNLIKLKIKIFQLWHEYLLIAHILILLKIINISNNSDCLFLFQYTIIIM</sequence>
<dbReference type="AlphaFoldDB" id="A0DBP7"/>
<dbReference type="KEGG" id="ptm:GSPATT00015361001"/>
<evidence type="ECO:0000313" key="2">
    <source>
        <dbReference type="Proteomes" id="UP000000600"/>
    </source>
</evidence>